<evidence type="ECO:0000313" key="3">
    <source>
        <dbReference type="Proteomes" id="UP001152797"/>
    </source>
</evidence>
<proteinExistence type="predicted"/>
<evidence type="ECO:0000313" key="2">
    <source>
        <dbReference type="EMBL" id="CAL1141524.1"/>
    </source>
</evidence>
<sequence>MAETSEVAEWSMGEILDALGWKFARTGSKAQQFDVLGVTVDLQYLYAGKVEPGEAASPHGQLNFAQGQHLGAPLKPAMKFLSDVAAAGWCESMKPLLVVAAIYTKAVMQYDAPRCMSLQDETSPLVVFTDGAWEIIPDPSWSWYCGGGSCFWCKNLP</sequence>
<dbReference type="EMBL" id="CAMXCT030001236">
    <property type="protein sequence ID" value="CAL4775461.1"/>
    <property type="molecule type" value="Genomic_DNA"/>
</dbReference>
<gene>
    <name evidence="1" type="ORF">C1SCF055_LOCUS15364</name>
</gene>
<dbReference type="Proteomes" id="UP001152797">
    <property type="component" value="Unassembled WGS sequence"/>
</dbReference>
<dbReference type="AlphaFoldDB" id="A0A9P1CAP3"/>
<comment type="caution">
    <text evidence="1">The sequence shown here is derived from an EMBL/GenBank/DDBJ whole genome shotgun (WGS) entry which is preliminary data.</text>
</comment>
<reference evidence="1" key="1">
    <citation type="submission" date="2022-10" db="EMBL/GenBank/DDBJ databases">
        <authorList>
            <person name="Chen Y."/>
            <person name="Dougan E. K."/>
            <person name="Chan C."/>
            <person name="Rhodes N."/>
            <person name="Thang M."/>
        </authorList>
    </citation>
    <scope>NUCLEOTIDE SEQUENCE</scope>
</reference>
<dbReference type="EMBL" id="CAMXCT010001236">
    <property type="protein sequence ID" value="CAI3988149.1"/>
    <property type="molecule type" value="Genomic_DNA"/>
</dbReference>
<keyword evidence="3" id="KW-1185">Reference proteome</keyword>
<reference evidence="2" key="2">
    <citation type="submission" date="2024-04" db="EMBL/GenBank/DDBJ databases">
        <authorList>
            <person name="Chen Y."/>
            <person name="Shah S."/>
            <person name="Dougan E. K."/>
            <person name="Thang M."/>
            <person name="Chan C."/>
        </authorList>
    </citation>
    <scope>NUCLEOTIDE SEQUENCE [LARGE SCALE GENOMIC DNA]</scope>
</reference>
<name>A0A9P1CAP3_9DINO</name>
<accession>A0A9P1CAP3</accession>
<evidence type="ECO:0000313" key="1">
    <source>
        <dbReference type="EMBL" id="CAI3988149.1"/>
    </source>
</evidence>
<organism evidence="1">
    <name type="scientific">Cladocopium goreaui</name>
    <dbReference type="NCBI Taxonomy" id="2562237"/>
    <lineage>
        <taxon>Eukaryota</taxon>
        <taxon>Sar</taxon>
        <taxon>Alveolata</taxon>
        <taxon>Dinophyceae</taxon>
        <taxon>Suessiales</taxon>
        <taxon>Symbiodiniaceae</taxon>
        <taxon>Cladocopium</taxon>
    </lineage>
</organism>
<dbReference type="EMBL" id="CAMXCT020001236">
    <property type="protein sequence ID" value="CAL1141524.1"/>
    <property type="molecule type" value="Genomic_DNA"/>
</dbReference>
<protein>
    <submittedName>
        <fullName evidence="1">Uncharacterized protein</fullName>
    </submittedName>
</protein>